<evidence type="ECO:0000313" key="1">
    <source>
        <dbReference type="EMBL" id="AWB91866.1"/>
    </source>
</evidence>
<dbReference type="KEGG" id="aez:C3E78_06440"/>
<accession>A0A5F2EST0</accession>
<reference evidence="2" key="1">
    <citation type="submission" date="2018-01" db="EMBL/GenBank/DDBJ databases">
        <authorList>
            <person name="Li J."/>
        </authorList>
    </citation>
    <scope>NUCLEOTIDE SEQUENCE [LARGE SCALE GENOMIC DNA]</scope>
    <source>
        <strain evidence="2">592</strain>
    </source>
</reference>
<dbReference type="Proteomes" id="UP000244384">
    <property type="component" value="Chromosome"/>
</dbReference>
<dbReference type="EMBL" id="CP026952">
    <property type="protein sequence ID" value="AWB91866.1"/>
    <property type="molecule type" value="Genomic_DNA"/>
</dbReference>
<accession>A0A2S0WKJ8</accession>
<organism evidence="1 2">
    <name type="scientific">Aeromicrobium chenweiae</name>
    <dbReference type="NCBI Taxonomy" id="2079793"/>
    <lineage>
        <taxon>Bacteria</taxon>
        <taxon>Bacillati</taxon>
        <taxon>Actinomycetota</taxon>
        <taxon>Actinomycetes</taxon>
        <taxon>Propionibacteriales</taxon>
        <taxon>Nocardioidaceae</taxon>
        <taxon>Aeromicrobium</taxon>
    </lineage>
</organism>
<keyword evidence="2" id="KW-1185">Reference proteome</keyword>
<dbReference type="PROSITE" id="PS51257">
    <property type="entry name" value="PROKAR_LIPOPROTEIN"/>
    <property type="match status" value="1"/>
</dbReference>
<name>A0A2S0WKJ8_9ACTN</name>
<dbReference type="RefSeq" id="WP_108577511.1">
    <property type="nucleotide sequence ID" value="NZ_CP026952.1"/>
</dbReference>
<gene>
    <name evidence="1" type="ORF">C3E78_06440</name>
</gene>
<dbReference type="AlphaFoldDB" id="A0A2S0WKJ8"/>
<sequence>MARWTRRGRLAAGAVLLVLLTACSADEDKDEGNRTYQDEHLVCDHDFSSDDDKDTVERIGGLVTDDFVVKLTESTRLGVVALVEGDTRKAFDELHEAYGVAVVARLEEDGARTVSGLGQVRELVAAACGEPGRG</sequence>
<evidence type="ECO:0000313" key="2">
    <source>
        <dbReference type="Proteomes" id="UP000244384"/>
    </source>
</evidence>
<proteinExistence type="predicted"/>
<protein>
    <submittedName>
        <fullName evidence="1">Uncharacterized protein</fullName>
    </submittedName>
</protein>